<accession>A0A284RFT8</accession>
<dbReference type="Proteomes" id="UP000219338">
    <property type="component" value="Unassembled WGS sequence"/>
</dbReference>
<dbReference type="InterPro" id="IPR012480">
    <property type="entry name" value="Hepar_II_III_C"/>
</dbReference>
<feature type="region of interest" description="Disordered" evidence="2">
    <location>
        <begin position="51"/>
        <end position="77"/>
    </location>
</feature>
<name>A0A284RFT8_ARMOS</name>
<dbReference type="AlphaFoldDB" id="A0A284RFT8"/>
<evidence type="ECO:0000256" key="1">
    <source>
        <dbReference type="ARBA" id="ARBA00004196"/>
    </source>
</evidence>
<dbReference type="EMBL" id="FUEG01000008">
    <property type="protein sequence ID" value="SJL07615.1"/>
    <property type="molecule type" value="Genomic_DNA"/>
</dbReference>
<comment type="subcellular location">
    <subcellularLocation>
        <location evidence="1">Cell envelope</location>
    </subcellularLocation>
</comment>
<dbReference type="Gene3D" id="2.70.98.70">
    <property type="match status" value="1"/>
</dbReference>
<feature type="domain" description="Heparinase II/III-like C-terminal" evidence="4">
    <location>
        <begin position="506"/>
        <end position="708"/>
    </location>
</feature>
<dbReference type="Gene3D" id="1.50.10.100">
    <property type="entry name" value="Chondroitin AC/alginate lyase"/>
    <property type="match status" value="1"/>
</dbReference>
<protein>
    <recommendedName>
        <fullName evidence="4">Heparinase II/III-like C-terminal domain-containing protein</fullName>
    </recommendedName>
</protein>
<evidence type="ECO:0000259" key="4">
    <source>
        <dbReference type="Pfam" id="PF07940"/>
    </source>
</evidence>
<dbReference type="PANTHER" id="PTHR38045:SF1">
    <property type="entry name" value="HEPARINASE II_III-LIKE PROTEIN"/>
    <property type="match status" value="1"/>
</dbReference>
<gene>
    <name evidence="5" type="ORF">ARMOST_10965</name>
</gene>
<proteinExistence type="predicted"/>
<dbReference type="Pfam" id="PF07940">
    <property type="entry name" value="Hepar_II_III_C"/>
    <property type="match status" value="1"/>
</dbReference>
<feature type="compositionally biased region" description="Low complexity" evidence="2">
    <location>
        <begin position="64"/>
        <end position="77"/>
    </location>
</feature>
<evidence type="ECO:0000256" key="3">
    <source>
        <dbReference type="SAM" id="Phobius"/>
    </source>
</evidence>
<dbReference type="SUPFAM" id="SSF48230">
    <property type="entry name" value="Chondroitin AC/alginate lyase"/>
    <property type="match status" value="1"/>
</dbReference>
<feature type="region of interest" description="Disordered" evidence="2">
    <location>
        <begin position="697"/>
        <end position="717"/>
    </location>
</feature>
<keyword evidence="3" id="KW-0812">Transmembrane</keyword>
<dbReference type="PANTHER" id="PTHR38045">
    <property type="entry name" value="CHROMOSOME 1, WHOLE GENOME SHOTGUN SEQUENCE"/>
    <property type="match status" value="1"/>
</dbReference>
<keyword evidence="3" id="KW-1133">Transmembrane helix</keyword>
<evidence type="ECO:0000313" key="6">
    <source>
        <dbReference type="Proteomes" id="UP000219338"/>
    </source>
</evidence>
<reference evidence="6" key="1">
    <citation type="journal article" date="2017" name="Nat. Ecol. Evol.">
        <title>Genome expansion and lineage-specific genetic innovations in the forest pathogenic fungi Armillaria.</title>
        <authorList>
            <person name="Sipos G."/>
            <person name="Prasanna A.N."/>
            <person name="Walter M.C."/>
            <person name="O'Connor E."/>
            <person name="Balint B."/>
            <person name="Krizsan K."/>
            <person name="Kiss B."/>
            <person name="Hess J."/>
            <person name="Varga T."/>
            <person name="Slot J."/>
            <person name="Riley R."/>
            <person name="Boka B."/>
            <person name="Rigling D."/>
            <person name="Barry K."/>
            <person name="Lee J."/>
            <person name="Mihaltcheva S."/>
            <person name="LaButti K."/>
            <person name="Lipzen A."/>
            <person name="Waldron R."/>
            <person name="Moloney N.M."/>
            <person name="Sperisen C."/>
            <person name="Kredics L."/>
            <person name="Vagvoelgyi C."/>
            <person name="Patrignani A."/>
            <person name="Fitzpatrick D."/>
            <person name="Nagy I."/>
            <person name="Doyle S."/>
            <person name="Anderson J.B."/>
            <person name="Grigoriev I.V."/>
            <person name="Gueldener U."/>
            <person name="Muensterkoetter M."/>
            <person name="Nagy L.G."/>
        </authorList>
    </citation>
    <scope>NUCLEOTIDE SEQUENCE [LARGE SCALE GENOMIC DNA]</scope>
    <source>
        <strain evidence="6">C18/9</strain>
    </source>
</reference>
<dbReference type="STRING" id="47428.A0A284RFT8"/>
<dbReference type="InterPro" id="IPR008929">
    <property type="entry name" value="Chondroitin_lyas"/>
</dbReference>
<keyword evidence="6" id="KW-1185">Reference proteome</keyword>
<dbReference type="GO" id="GO:0016829">
    <property type="term" value="F:lyase activity"/>
    <property type="evidence" value="ECO:0007669"/>
    <property type="project" value="InterPro"/>
</dbReference>
<dbReference type="OMA" id="QWNDTIF"/>
<feature type="transmembrane region" description="Helical" evidence="3">
    <location>
        <begin position="27"/>
        <end position="46"/>
    </location>
</feature>
<keyword evidence="3" id="KW-0472">Membrane</keyword>
<sequence>MANKDASDSAAGLVTPPKKGISNWIKFGVPVAILVIVGAVLGGVLGSRAANKNNNNGGSGGSSSGASSGGNAPADPSAAASAEQAIGIYATATNSYYMVPLYPSTTNTAAFTTPTILDTTDPKFSWPKDSFAPTDASATTVRSDRPRLIAPAYKWNALPTLIQNDLYLKQWNDTIFGNATAYYNLPPVVYHMDGASGILDNAREIKERIKAFAYAYRMTNDTKWSDRCWLELQNAAGNGTTAFGPDADRWNSGHFLDVAEFCSAFGIAYDWLYNVWTDDQKAQIRSTVNKYGLSLGVAAFNDATVAYGWWKDNVDGNWNCVCNAGLTLASLAILGDDTEGYANTLLGLTIPNAVQNCAKGVSDDGTWAETPNYWYFGTTGHAEMASSLLTATGSDYGLLSSNPDFVKTGNFHMHVFGPTSLFDWGDHGPNKFSSTANSIIFYGSHYNEPSYMLFQREQHDAAEPWSMFWYDPASAGAFWDGKELDGFFSNELDQWVGMRSSWTDIKALYVAMKAGLNQGHQTHNDLDVGDFVLDALGTRWAGEFGSGDYLAPNYFSSDAQNSDRWKYYRKMTEGQNTILISQANQLVTAKPVITKNGTTGTKQGSSTVVSLEDGSTAFWVADISSAYADATSVKRGVRMINQRKQVLIQDEITSTGGIQWRMHTNATVTTNGASATLVRDGKTMEVSILSPSGATFSTSEAKRFDTDPTPPAPDQENPGITVLIIALNAGTQNIQVLFNPQWDDGTQFKTPSGVALDDWSLTSHN</sequence>
<organism evidence="5 6">
    <name type="scientific">Armillaria ostoyae</name>
    <name type="common">Armillaria root rot fungus</name>
    <dbReference type="NCBI Taxonomy" id="47428"/>
    <lineage>
        <taxon>Eukaryota</taxon>
        <taxon>Fungi</taxon>
        <taxon>Dikarya</taxon>
        <taxon>Basidiomycota</taxon>
        <taxon>Agaricomycotina</taxon>
        <taxon>Agaricomycetes</taxon>
        <taxon>Agaricomycetidae</taxon>
        <taxon>Agaricales</taxon>
        <taxon>Marasmiineae</taxon>
        <taxon>Physalacriaceae</taxon>
        <taxon>Armillaria</taxon>
    </lineage>
</organism>
<evidence type="ECO:0000256" key="2">
    <source>
        <dbReference type="SAM" id="MobiDB-lite"/>
    </source>
</evidence>
<evidence type="ECO:0000313" key="5">
    <source>
        <dbReference type="EMBL" id="SJL07615.1"/>
    </source>
</evidence>
<dbReference type="OrthoDB" id="3476529at2759"/>